<feature type="transmembrane region" description="Helical" evidence="1">
    <location>
        <begin position="211"/>
        <end position="231"/>
    </location>
</feature>
<keyword evidence="1" id="KW-0812">Transmembrane</keyword>
<dbReference type="AlphaFoldDB" id="A0A839HTR9"/>
<feature type="transmembrane region" description="Helical" evidence="1">
    <location>
        <begin position="131"/>
        <end position="152"/>
    </location>
</feature>
<evidence type="ECO:0000256" key="1">
    <source>
        <dbReference type="SAM" id="Phobius"/>
    </source>
</evidence>
<dbReference type="PANTHER" id="PTHR38034:SF1">
    <property type="entry name" value="INNER MEMBRANE PROTEIN YPJD"/>
    <property type="match status" value="1"/>
</dbReference>
<organism evidence="3 4">
    <name type="scientific">Aquariibacter albus</name>
    <dbReference type="NCBI Taxonomy" id="2759899"/>
    <lineage>
        <taxon>Bacteria</taxon>
        <taxon>Pseudomonadati</taxon>
        <taxon>Pseudomonadota</taxon>
        <taxon>Betaproteobacteria</taxon>
        <taxon>Burkholderiales</taxon>
        <taxon>Sphaerotilaceae</taxon>
        <taxon>Aquariibacter</taxon>
    </lineage>
</organism>
<feature type="transmembrane region" description="Helical" evidence="1">
    <location>
        <begin position="43"/>
        <end position="63"/>
    </location>
</feature>
<evidence type="ECO:0000259" key="2">
    <source>
        <dbReference type="Pfam" id="PF01578"/>
    </source>
</evidence>
<dbReference type="PANTHER" id="PTHR38034">
    <property type="entry name" value="INNER MEMBRANE PROTEIN YPJD"/>
    <property type="match status" value="1"/>
</dbReference>
<keyword evidence="4" id="KW-1185">Reference proteome</keyword>
<feature type="transmembrane region" description="Helical" evidence="1">
    <location>
        <begin position="238"/>
        <end position="256"/>
    </location>
</feature>
<feature type="transmembrane region" description="Helical" evidence="1">
    <location>
        <begin position="69"/>
        <end position="88"/>
    </location>
</feature>
<feature type="domain" description="Cytochrome c assembly protein" evidence="2">
    <location>
        <begin position="65"/>
        <end position="263"/>
    </location>
</feature>
<feature type="transmembrane region" description="Helical" evidence="1">
    <location>
        <begin position="100"/>
        <end position="116"/>
    </location>
</feature>
<evidence type="ECO:0000313" key="4">
    <source>
        <dbReference type="Proteomes" id="UP000586093"/>
    </source>
</evidence>
<dbReference type="InterPro" id="IPR002541">
    <property type="entry name" value="Cyt_c_assembly"/>
</dbReference>
<accession>A0A839HTR9</accession>
<name>A0A839HTR9_9BURK</name>
<reference evidence="3 4" key="1">
    <citation type="submission" date="2020-08" db="EMBL/GenBank/DDBJ databases">
        <title>Aquariorum lacteus gen. nov., sp. nov., a new member of the family Comamonadaceae, isolated from freshwater aquarium.</title>
        <authorList>
            <person name="Chun S.-J."/>
        </authorList>
    </citation>
    <scope>NUCLEOTIDE SEQUENCE [LARGE SCALE GENOMIC DNA]</scope>
    <source>
        <strain evidence="3 4">SJAQ100</strain>
    </source>
</reference>
<dbReference type="InterPro" id="IPR052372">
    <property type="entry name" value="YpjD/HemX"/>
</dbReference>
<keyword evidence="1" id="KW-0472">Membrane</keyword>
<evidence type="ECO:0000313" key="3">
    <source>
        <dbReference type="EMBL" id="MBB1162711.1"/>
    </source>
</evidence>
<feature type="transmembrane region" description="Helical" evidence="1">
    <location>
        <begin position="12"/>
        <end position="31"/>
    </location>
</feature>
<dbReference type="GO" id="GO:0017004">
    <property type="term" value="P:cytochrome complex assembly"/>
    <property type="evidence" value="ECO:0007669"/>
    <property type="project" value="InterPro"/>
</dbReference>
<sequence length="270" mass="28729">MSVVPGFTSAGGPWLATASLVAVLSYAAAVLRPRPGWGGPALLTAWLAQAVALLVHALGLGLSDPGMRFGFAPALSLTVWLVIAVYAVESRVLPLPTLRRGLAGLGVLSVLLAWGVPGDLRPGLSSPWAPLHWLTGLVAYSLFAIAVLHGMLTRRAERALRRHAGPASVGGLPLLRLEKLTFHFVAAGFALLTLTLVFGLVFTAWRWDHKTIFSMLAWAVFAGLLIGRHTLGWRGRIALRWLHGGALLLLLAYAGSRFVSEVLLHRAAGA</sequence>
<comment type="caution">
    <text evidence="3">The sequence shown here is derived from an EMBL/GenBank/DDBJ whole genome shotgun (WGS) entry which is preliminary data.</text>
</comment>
<dbReference type="EMBL" id="JACIVI010000004">
    <property type="protein sequence ID" value="MBB1162711.1"/>
    <property type="molecule type" value="Genomic_DNA"/>
</dbReference>
<dbReference type="RefSeq" id="WP_182664905.1">
    <property type="nucleotide sequence ID" value="NZ_JACIVI010000004.1"/>
</dbReference>
<proteinExistence type="predicted"/>
<dbReference type="Pfam" id="PF01578">
    <property type="entry name" value="Cytochrom_C_asm"/>
    <property type="match status" value="1"/>
</dbReference>
<feature type="transmembrane region" description="Helical" evidence="1">
    <location>
        <begin position="184"/>
        <end position="205"/>
    </location>
</feature>
<protein>
    <submittedName>
        <fullName evidence="3">Cytochrome c biogenesis protein CcsA</fullName>
    </submittedName>
</protein>
<dbReference type="Proteomes" id="UP000586093">
    <property type="component" value="Unassembled WGS sequence"/>
</dbReference>
<gene>
    <name evidence="3" type="primary">ccsA</name>
    <name evidence="3" type="ORF">H4F90_12050</name>
</gene>
<dbReference type="GO" id="GO:0020037">
    <property type="term" value="F:heme binding"/>
    <property type="evidence" value="ECO:0007669"/>
    <property type="project" value="InterPro"/>
</dbReference>
<keyword evidence="1" id="KW-1133">Transmembrane helix</keyword>